<keyword evidence="1" id="KW-1133">Transmembrane helix</keyword>
<keyword evidence="1" id="KW-0812">Transmembrane</keyword>
<evidence type="ECO:0000256" key="1">
    <source>
        <dbReference type="SAM" id="Phobius"/>
    </source>
</evidence>
<accession>A0AAV5QT09</accession>
<feature type="transmembrane region" description="Helical" evidence="1">
    <location>
        <begin position="226"/>
        <end position="244"/>
    </location>
</feature>
<name>A0AAV5QT09_9ASCO</name>
<proteinExistence type="predicted"/>
<evidence type="ECO:0000313" key="2">
    <source>
        <dbReference type="EMBL" id="GMM37696.1"/>
    </source>
</evidence>
<dbReference type="GeneID" id="90075671"/>
<dbReference type="EMBL" id="BTFZ01000012">
    <property type="protein sequence ID" value="GMM37696.1"/>
    <property type="molecule type" value="Genomic_DNA"/>
</dbReference>
<organism evidence="2 3">
    <name type="scientific">Saccharomycopsis crataegensis</name>
    <dbReference type="NCBI Taxonomy" id="43959"/>
    <lineage>
        <taxon>Eukaryota</taxon>
        <taxon>Fungi</taxon>
        <taxon>Dikarya</taxon>
        <taxon>Ascomycota</taxon>
        <taxon>Saccharomycotina</taxon>
        <taxon>Saccharomycetes</taxon>
        <taxon>Saccharomycopsidaceae</taxon>
        <taxon>Saccharomycopsis</taxon>
    </lineage>
</organism>
<dbReference type="RefSeq" id="XP_064854692.1">
    <property type="nucleotide sequence ID" value="XM_064998620.1"/>
</dbReference>
<sequence length="452" mass="52284">MLRRVVIKSRPLLNGSQAQKMSTTRLQPISIRFQRSLSTTDTDKYHSLFKQINRSSIANDLNKISEREFVNNIPLEKVSETLEDLVIRGIKASRELQLKNGSNEGEEDSLQKFLLENDNDKIRQLIMANNENIVKSYLLTQPLPDAKRVYRLITGINEMTRVNSTKQSDRMLVSENSVKVATRVILNNTKSSPVESFQVAVNLIDETVGGKKYVNTLKHNVFSKYIPRYIGGFIGVELATTTLFDSFFTGLSGLTDSPSMKISYMLGSYLFNVSFLGVLATLGLYNNKTTRIKWGPGANLWHKFLHHKELSMYDRVFIQYEELYDLNMDNFYLIGGNRIKSPEAIIEPINQSLQDYSGENNEVKTTKEVLTFDDESIIDDSHKNQHILEEKAKLLRFFRDRFARKKMKIDDFTEQELLFQEYWVTNGEKFEWVEPDQDPAEIKILQKYHVNR</sequence>
<dbReference type="AlphaFoldDB" id="A0AAV5QT09"/>
<keyword evidence="3" id="KW-1185">Reference proteome</keyword>
<evidence type="ECO:0000313" key="3">
    <source>
        <dbReference type="Proteomes" id="UP001360560"/>
    </source>
</evidence>
<protein>
    <submittedName>
        <fullName evidence="2">Uncharacterized protein</fullName>
    </submittedName>
</protein>
<dbReference type="Proteomes" id="UP001360560">
    <property type="component" value="Unassembled WGS sequence"/>
</dbReference>
<reference evidence="2 3" key="1">
    <citation type="journal article" date="2023" name="Elife">
        <title>Identification of key yeast species and microbe-microbe interactions impacting larval growth of Drosophila in the wild.</title>
        <authorList>
            <person name="Mure A."/>
            <person name="Sugiura Y."/>
            <person name="Maeda R."/>
            <person name="Honda K."/>
            <person name="Sakurai N."/>
            <person name="Takahashi Y."/>
            <person name="Watada M."/>
            <person name="Katoh T."/>
            <person name="Gotoh A."/>
            <person name="Gotoh Y."/>
            <person name="Taniguchi I."/>
            <person name="Nakamura K."/>
            <person name="Hayashi T."/>
            <person name="Katayama T."/>
            <person name="Uemura T."/>
            <person name="Hattori Y."/>
        </authorList>
    </citation>
    <scope>NUCLEOTIDE SEQUENCE [LARGE SCALE GENOMIC DNA]</scope>
    <source>
        <strain evidence="2 3">SC-9</strain>
    </source>
</reference>
<keyword evidence="1" id="KW-0472">Membrane</keyword>
<gene>
    <name evidence="2" type="ORF">DASC09_050210</name>
</gene>
<comment type="caution">
    <text evidence="2">The sequence shown here is derived from an EMBL/GenBank/DDBJ whole genome shotgun (WGS) entry which is preliminary data.</text>
</comment>
<feature type="transmembrane region" description="Helical" evidence="1">
    <location>
        <begin position="264"/>
        <end position="285"/>
    </location>
</feature>